<dbReference type="Gene3D" id="1.10.10.10">
    <property type="entry name" value="Winged helix-like DNA-binding domain superfamily/Winged helix DNA-binding domain"/>
    <property type="match status" value="1"/>
</dbReference>
<organism evidence="6 7">
    <name type="scientific">Paenibacillus brasilensis</name>
    <dbReference type="NCBI Taxonomy" id="128574"/>
    <lineage>
        <taxon>Bacteria</taxon>
        <taxon>Bacillati</taxon>
        <taxon>Bacillota</taxon>
        <taxon>Bacilli</taxon>
        <taxon>Bacillales</taxon>
        <taxon>Paenibacillaceae</taxon>
        <taxon>Paenibacillus</taxon>
    </lineage>
</organism>
<dbReference type="Pfam" id="PF00126">
    <property type="entry name" value="HTH_1"/>
    <property type="match status" value="1"/>
</dbReference>
<name>A0ABU0L470_9BACL</name>
<dbReference type="Proteomes" id="UP001242811">
    <property type="component" value="Unassembled WGS sequence"/>
</dbReference>
<dbReference type="PANTHER" id="PTHR30346:SF28">
    <property type="entry name" value="HTH-TYPE TRANSCRIPTIONAL REGULATOR CYNR"/>
    <property type="match status" value="1"/>
</dbReference>
<accession>A0ABU0L470</accession>
<dbReference type="PANTHER" id="PTHR30346">
    <property type="entry name" value="TRANSCRIPTIONAL DUAL REGULATOR HCAR-RELATED"/>
    <property type="match status" value="1"/>
</dbReference>
<proteinExistence type="inferred from homology"/>
<evidence type="ECO:0000313" key="7">
    <source>
        <dbReference type="Proteomes" id="UP001242811"/>
    </source>
</evidence>
<gene>
    <name evidence="6" type="ORF">QOZ95_004280</name>
</gene>
<dbReference type="GO" id="GO:0003677">
    <property type="term" value="F:DNA binding"/>
    <property type="evidence" value="ECO:0007669"/>
    <property type="project" value="UniProtKB-KW"/>
</dbReference>
<evidence type="ECO:0000313" key="6">
    <source>
        <dbReference type="EMBL" id="MDQ0496094.1"/>
    </source>
</evidence>
<dbReference type="InterPro" id="IPR036388">
    <property type="entry name" value="WH-like_DNA-bd_sf"/>
</dbReference>
<dbReference type="PRINTS" id="PR00039">
    <property type="entry name" value="HTHLYSR"/>
</dbReference>
<dbReference type="EMBL" id="JAUSWA010000031">
    <property type="protein sequence ID" value="MDQ0496094.1"/>
    <property type="molecule type" value="Genomic_DNA"/>
</dbReference>
<dbReference type="InterPro" id="IPR036390">
    <property type="entry name" value="WH_DNA-bd_sf"/>
</dbReference>
<protein>
    <submittedName>
        <fullName evidence="6">DNA-binding transcriptional LysR family regulator</fullName>
    </submittedName>
</protein>
<keyword evidence="4" id="KW-0804">Transcription</keyword>
<keyword evidence="7" id="KW-1185">Reference proteome</keyword>
<reference evidence="6 7" key="1">
    <citation type="submission" date="2023-07" db="EMBL/GenBank/DDBJ databases">
        <title>Genomic Encyclopedia of Type Strains, Phase IV (KMG-IV): sequencing the most valuable type-strain genomes for metagenomic binning, comparative biology and taxonomic classification.</title>
        <authorList>
            <person name="Goeker M."/>
        </authorList>
    </citation>
    <scope>NUCLEOTIDE SEQUENCE [LARGE SCALE GENOMIC DNA]</scope>
    <source>
        <strain evidence="6 7">DSM 14914</strain>
    </source>
</reference>
<keyword evidence="2" id="KW-0805">Transcription regulation</keyword>
<feature type="domain" description="HTH lysR-type" evidence="5">
    <location>
        <begin position="1"/>
        <end position="58"/>
    </location>
</feature>
<dbReference type="InterPro" id="IPR005119">
    <property type="entry name" value="LysR_subst-bd"/>
</dbReference>
<dbReference type="SUPFAM" id="SSF46785">
    <property type="entry name" value="Winged helix' DNA-binding domain"/>
    <property type="match status" value="1"/>
</dbReference>
<keyword evidence="3 6" id="KW-0238">DNA-binding</keyword>
<dbReference type="PROSITE" id="PS50931">
    <property type="entry name" value="HTH_LYSR"/>
    <property type="match status" value="1"/>
</dbReference>
<dbReference type="Pfam" id="PF03466">
    <property type="entry name" value="LysR_substrate"/>
    <property type="match status" value="1"/>
</dbReference>
<comment type="similarity">
    <text evidence="1">Belongs to the LysR transcriptional regulatory family.</text>
</comment>
<dbReference type="SUPFAM" id="SSF53850">
    <property type="entry name" value="Periplasmic binding protein-like II"/>
    <property type="match status" value="1"/>
</dbReference>
<comment type="caution">
    <text evidence="6">The sequence shown here is derived from an EMBL/GenBank/DDBJ whole genome shotgun (WGS) entry which is preliminary data.</text>
</comment>
<evidence type="ECO:0000256" key="3">
    <source>
        <dbReference type="ARBA" id="ARBA00023125"/>
    </source>
</evidence>
<sequence>MELRHLKYFLAIAEAGQITAAAKKLKMAQPPLSQQLMQLEEELGVKLVHRGPRSLHLTEAGIILQNRAKQILELTDATTREINDVAMGMKGTLAIGTVSSSGAALMKDRLSEFHKNYAGVKFEIHEGNTFMILDLLNKGIVEVGIVRTPFNTTDLGCRYAASEPMVAVMTEEHDWDPDQKTITLSELKNRPLIVYRRFEQLIHDTCMRHGFEPNFFCKNDDARTTLHWANEGLGIGMISQSALSLGSNNQLIVKEIMCEELHTRVAAVWLKDKYMSSLASRFIESFSRHPMSEPVIADFF</sequence>
<evidence type="ECO:0000256" key="1">
    <source>
        <dbReference type="ARBA" id="ARBA00009437"/>
    </source>
</evidence>
<dbReference type="InterPro" id="IPR000847">
    <property type="entry name" value="LysR_HTH_N"/>
</dbReference>
<dbReference type="RefSeq" id="WP_152382143.1">
    <property type="nucleotide sequence ID" value="NZ_CP045298.1"/>
</dbReference>
<evidence type="ECO:0000256" key="2">
    <source>
        <dbReference type="ARBA" id="ARBA00023015"/>
    </source>
</evidence>
<evidence type="ECO:0000259" key="5">
    <source>
        <dbReference type="PROSITE" id="PS50931"/>
    </source>
</evidence>
<dbReference type="CDD" id="cd05466">
    <property type="entry name" value="PBP2_LTTR_substrate"/>
    <property type="match status" value="1"/>
</dbReference>
<dbReference type="Gene3D" id="3.40.190.290">
    <property type="match status" value="1"/>
</dbReference>
<evidence type="ECO:0000256" key="4">
    <source>
        <dbReference type="ARBA" id="ARBA00023163"/>
    </source>
</evidence>